<feature type="domain" description="HTH luxR-type" evidence="4">
    <location>
        <begin position="140"/>
        <end position="205"/>
    </location>
</feature>
<evidence type="ECO:0000259" key="5">
    <source>
        <dbReference type="PROSITE" id="PS50110"/>
    </source>
</evidence>
<accession>A0A1R4HBG3</accession>
<dbReference type="InterPro" id="IPR058245">
    <property type="entry name" value="NreC/VraR/RcsB-like_REC"/>
</dbReference>
<name>A0A1R4HBG3_9GAMM</name>
<dbReference type="GO" id="GO:0000160">
    <property type="term" value="P:phosphorelay signal transduction system"/>
    <property type="evidence" value="ECO:0007669"/>
    <property type="project" value="InterPro"/>
</dbReference>
<dbReference type="Gene3D" id="3.40.50.2300">
    <property type="match status" value="1"/>
</dbReference>
<dbReference type="SUPFAM" id="SSF52172">
    <property type="entry name" value="CheY-like"/>
    <property type="match status" value="1"/>
</dbReference>
<dbReference type="GO" id="GO:0006355">
    <property type="term" value="P:regulation of DNA-templated transcription"/>
    <property type="evidence" value="ECO:0007669"/>
    <property type="project" value="InterPro"/>
</dbReference>
<dbReference type="RefSeq" id="WP_087147301.1">
    <property type="nucleotide sequence ID" value="NZ_FUKJ01000241.1"/>
</dbReference>
<keyword evidence="7" id="KW-1185">Reference proteome</keyword>
<dbReference type="InterPro" id="IPR011006">
    <property type="entry name" value="CheY-like_superfamily"/>
</dbReference>
<dbReference type="GO" id="GO:0003677">
    <property type="term" value="F:DNA binding"/>
    <property type="evidence" value="ECO:0007669"/>
    <property type="project" value="UniProtKB-KW"/>
</dbReference>
<dbReference type="EMBL" id="FUKJ01000241">
    <property type="protein sequence ID" value="SJM93210.1"/>
    <property type="molecule type" value="Genomic_DNA"/>
</dbReference>
<dbReference type="Proteomes" id="UP000195442">
    <property type="component" value="Unassembled WGS sequence"/>
</dbReference>
<dbReference type="SUPFAM" id="SSF46894">
    <property type="entry name" value="C-terminal effector domain of the bipartite response regulators"/>
    <property type="match status" value="1"/>
</dbReference>
<organism evidence="6 7">
    <name type="scientific">Crenothrix polyspora</name>
    <dbReference type="NCBI Taxonomy" id="360316"/>
    <lineage>
        <taxon>Bacteria</taxon>
        <taxon>Pseudomonadati</taxon>
        <taxon>Pseudomonadota</taxon>
        <taxon>Gammaproteobacteria</taxon>
        <taxon>Methylococcales</taxon>
        <taxon>Crenotrichaceae</taxon>
        <taxon>Crenothrix</taxon>
    </lineage>
</organism>
<dbReference type="InterPro" id="IPR016032">
    <property type="entry name" value="Sig_transdc_resp-reg_C-effctor"/>
</dbReference>
<reference evidence="7" key="1">
    <citation type="submission" date="2017-02" db="EMBL/GenBank/DDBJ databases">
        <authorList>
            <person name="Daims H."/>
        </authorList>
    </citation>
    <scope>NUCLEOTIDE SEQUENCE [LARGE SCALE GENOMIC DNA]</scope>
</reference>
<feature type="modified residue" description="4-aspartylphosphate" evidence="3">
    <location>
        <position position="54"/>
    </location>
</feature>
<evidence type="ECO:0000259" key="4">
    <source>
        <dbReference type="PROSITE" id="PS50043"/>
    </source>
</evidence>
<dbReference type="OrthoDB" id="9814495at2"/>
<dbReference type="PROSITE" id="PS50043">
    <property type="entry name" value="HTH_LUXR_2"/>
    <property type="match status" value="1"/>
</dbReference>
<dbReference type="InterPro" id="IPR000792">
    <property type="entry name" value="Tscrpt_reg_LuxR_C"/>
</dbReference>
<protein>
    <submittedName>
        <fullName evidence="6">Two component transcriptional regulator, LuxR family</fullName>
    </submittedName>
</protein>
<dbReference type="PANTHER" id="PTHR45566:SF1">
    <property type="entry name" value="HTH-TYPE TRANSCRIPTIONAL REGULATOR YHJB-RELATED"/>
    <property type="match status" value="1"/>
</dbReference>
<dbReference type="CDD" id="cd06170">
    <property type="entry name" value="LuxR_C_like"/>
    <property type="match status" value="1"/>
</dbReference>
<evidence type="ECO:0000313" key="7">
    <source>
        <dbReference type="Proteomes" id="UP000195442"/>
    </source>
</evidence>
<dbReference type="Pfam" id="PF00072">
    <property type="entry name" value="Response_reg"/>
    <property type="match status" value="1"/>
</dbReference>
<dbReference type="InterPro" id="IPR001789">
    <property type="entry name" value="Sig_transdc_resp-reg_receiver"/>
</dbReference>
<dbReference type="PRINTS" id="PR00038">
    <property type="entry name" value="HTHLUXR"/>
</dbReference>
<keyword evidence="1 3" id="KW-0597">Phosphoprotein</keyword>
<evidence type="ECO:0000256" key="2">
    <source>
        <dbReference type="ARBA" id="ARBA00023125"/>
    </source>
</evidence>
<evidence type="ECO:0000256" key="1">
    <source>
        <dbReference type="ARBA" id="ARBA00022553"/>
    </source>
</evidence>
<dbReference type="InterPro" id="IPR051015">
    <property type="entry name" value="EvgA-like"/>
</dbReference>
<dbReference type="Pfam" id="PF00196">
    <property type="entry name" value="GerE"/>
    <property type="match status" value="1"/>
</dbReference>
<feature type="domain" description="Response regulatory" evidence="5">
    <location>
        <begin position="2"/>
        <end position="119"/>
    </location>
</feature>
<evidence type="ECO:0000313" key="6">
    <source>
        <dbReference type="EMBL" id="SJM93210.1"/>
    </source>
</evidence>
<dbReference type="PANTHER" id="PTHR45566">
    <property type="entry name" value="HTH-TYPE TRANSCRIPTIONAL REGULATOR YHJB-RELATED"/>
    <property type="match status" value="1"/>
</dbReference>
<gene>
    <name evidence="6" type="ORF">CRENPOLYSF2_3150012</name>
</gene>
<evidence type="ECO:0000256" key="3">
    <source>
        <dbReference type="PROSITE-ProRule" id="PRU00169"/>
    </source>
</evidence>
<dbReference type="SMART" id="SM00421">
    <property type="entry name" value="HTH_LUXR"/>
    <property type="match status" value="1"/>
</dbReference>
<dbReference type="PROSITE" id="PS50110">
    <property type="entry name" value="RESPONSE_REGULATORY"/>
    <property type="match status" value="1"/>
</dbReference>
<dbReference type="SMART" id="SM00448">
    <property type="entry name" value="REC"/>
    <property type="match status" value="1"/>
</dbReference>
<dbReference type="CDD" id="cd17535">
    <property type="entry name" value="REC_NarL-like"/>
    <property type="match status" value="1"/>
</dbReference>
<dbReference type="AlphaFoldDB" id="A0A1R4HBG3"/>
<keyword evidence="2" id="KW-0238">DNA-binding</keyword>
<sequence>MHILLVDDHALFREALVHVLNQLAPLMVVHEAANIEEATYRIANTRNLDLMLLDIDLQGVDGLSALPSLRKLAPTVSIVVLSGSETCQHIRQAQANGAVGYIPKTHSSHQMLAALRIILAGDVYFPCYLQANNKPNHTSTKSEPSILTIRQHEVLQLMAQGLPNKSIAKALEVTEGTVKLHIVAILQVLGAHNRTEAVIKAMELLLVDIPSH</sequence>
<proteinExistence type="predicted"/>